<gene>
    <name evidence="2" type="ORF">ACH4GP_07075</name>
</gene>
<protein>
    <recommendedName>
        <fullName evidence="4">Lipoprotein</fullName>
    </recommendedName>
</protein>
<comment type="caution">
    <text evidence="2">The sequence shown here is derived from an EMBL/GenBank/DDBJ whole genome shotgun (WGS) entry which is preliminary data.</text>
</comment>
<name>A0ABW7R8P9_9ACTN</name>
<evidence type="ECO:0000313" key="3">
    <source>
        <dbReference type="Proteomes" id="UP001610990"/>
    </source>
</evidence>
<keyword evidence="3" id="KW-1185">Reference proteome</keyword>
<feature type="transmembrane region" description="Helical" evidence="1">
    <location>
        <begin position="44"/>
        <end position="65"/>
    </location>
</feature>
<dbReference type="Proteomes" id="UP001610990">
    <property type="component" value="Unassembled WGS sequence"/>
</dbReference>
<evidence type="ECO:0000313" key="2">
    <source>
        <dbReference type="EMBL" id="MFH8584142.1"/>
    </source>
</evidence>
<dbReference type="EMBL" id="JBIRGH010000003">
    <property type="protein sequence ID" value="MFH8584142.1"/>
    <property type="molecule type" value="Genomic_DNA"/>
</dbReference>
<keyword evidence="1" id="KW-0472">Membrane</keyword>
<accession>A0ABW7R8P9</accession>
<evidence type="ECO:0008006" key="4">
    <source>
        <dbReference type="Google" id="ProtNLM"/>
    </source>
</evidence>
<sequence length="173" mass="18912">MSKTTGFRRRYGASPLHLLLVLASFALAAYAGVRLLDGDTLGVALWFVGAALLHDLVLLPLYAVTDRAAQRLFGRREGGVGQAPPRPGVNHVRVPLFVSGLLLLVWWPLVLRQVGHYTAATGLPADRFLGHWLLITAALFVASAAILLARRWHESGPRRRAARGRRRARGATK</sequence>
<keyword evidence="1" id="KW-1133">Transmembrane helix</keyword>
<feature type="transmembrane region" description="Helical" evidence="1">
    <location>
        <begin position="92"/>
        <end position="109"/>
    </location>
</feature>
<dbReference type="RefSeq" id="WP_052859495.1">
    <property type="nucleotide sequence ID" value="NZ_CP108413.1"/>
</dbReference>
<reference evidence="2 3" key="1">
    <citation type="submission" date="2024-10" db="EMBL/GenBank/DDBJ databases">
        <title>The Natural Products Discovery Center: Release of the First 8490 Sequenced Strains for Exploring Actinobacteria Biosynthetic Diversity.</title>
        <authorList>
            <person name="Kalkreuter E."/>
            <person name="Kautsar S.A."/>
            <person name="Yang D."/>
            <person name="Bader C.D."/>
            <person name="Teijaro C.N."/>
            <person name="Fluegel L."/>
            <person name="Davis C.M."/>
            <person name="Simpson J.R."/>
            <person name="Lauterbach L."/>
            <person name="Steele A.D."/>
            <person name="Gui C."/>
            <person name="Meng S."/>
            <person name="Li G."/>
            <person name="Viehrig K."/>
            <person name="Ye F."/>
            <person name="Su P."/>
            <person name="Kiefer A.F."/>
            <person name="Nichols A."/>
            <person name="Cepeda A.J."/>
            <person name="Yan W."/>
            <person name="Fan B."/>
            <person name="Jiang Y."/>
            <person name="Adhikari A."/>
            <person name="Zheng C.-J."/>
            <person name="Schuster L."/>
            <person name="Cowan T.M."/>
            <person name="Smanski M.J."/>
            <person name="Chevrette M.G."/>
            <person name="De Carvalho L.P.S."/>
            <person name="Shen B."/>
        </authorList>
    </citation>
    <scope>NUCLEOTIDE SEQUENCE [LARGE SCALE GENOMIC DNA]</scope>
    <source>
        <strain evidence="2 3">NPDC018013</strain>
    </source>
</reference>
<organism evidence="2 3">
    <name type="scientific">Streptomyces celluloflavus</name>
    <dbReference type="NCBI Taxonomy" id="58344"/>
    <lineage>
        <taxon>Bacteria</taxon>
        <taxon>Bacillati</taxon>
        <taxon>Actinomycetota</taxon>
        <taxon>Actinomycetes</taxon>
        <taxon>Kitasatosporales</taxon>
        <taxon>Streptomycetaceae</taxon>
        <taxon>Streptomyces</taxon>
    </lineage>
</organism>
<evidence type="ECO:0000256" key="1">
    <source>
        <dbReference type="SAM" id="Phobius"/>
    </source>
</evidence>
<dbReference type="GeneID" id="97376619"/>
<keyword evidence="1" id="KW-0812">Transmembrane</keyword>
<proteinExistence type="predicted"/>
<feature type="transmembrane region" description="Helical" evidence="1">
    <location>
        <begin position="129"/>
        <end position="149"/>
    </location>
</feature>